<dbReference type="InterPro" id="IPR052976">
    <property type="entry name" value="Scoloptoxin-like"/>
</dbReference>
<dbReference type="PANTHER" id="PTHR22933">
    <property type="entry name" value="FI18007P1-RELATED"/>
    <property type="match status" value="1"/>
</dbReference>
<dbReference type="RefSeq" id="XP_022252284.1">
    <property type="nucleotide sequence ID" value="XM_022396576.1"/>
</dbReference>
<dbReference type="GeneID" id="111087975"/>
<dbReference type="SUPFAM" id="SSF57625">
    <property type="entry name" value="Invertebrate chitin-binding proteins"/>
    <property type="match status" value="1"/>
</dbReference>
<proteinExistence type="predicted"/>
<dbReference type="Proteomes" id="UP000694941">
    <property type="component" value="Unplaced"/>
</dbReference>
<dbReference type="InterPro" id="IPR002557">
    <property type="entry name" value="Chitin-bd_dom"/>
</dbReference>
<keyword evidence="3" id="KW-1185">Reference proteome</keyword>
<organism evidence="3 4">
    <name type="scientific">Limulus polyphemus</name>
    <name type="common">Atlantic horseshoe crab</name>
    <dbReference type="NCBI Taxonomy" id="6850"/>
    <lineage>
        <taxon>Eukaryota</taxon>
        <taxon>Metazoa</taxon>
        <taxon>Ecdysozoa</taxon>
        <taxon>Arthropoda</taxon>
        <taxon>Chelicerata</taxon>
        <taxon>Merostomata</taxon>
        <taxon>Xiphosura</taxon>
        <taxon>Limulidae</taxon>
        <taxon>Limulus</taxon>
    </lineage>
</organism>
<dbReference type="PANTHER" id="PTHR22933:SF43">
    <property type="entry name" value="LP10131P"/>
    <property type="match status" value="1"/>
</dbReference>
<reference evidence="4" key="1">
    <citation type="submission" date="2025-08" db="UniProtKB">
        <authorList>
            <consortium name="RefSeq"/>
        </authorList>
    </citation>
    <scope>IDENTIFICATION</scope>
    <source>
        <tissue evidence="4">Muscle</tissue>
    </source>
</reference>
<dbReference type="Gene3D" id="2.170.140.10">
    <property type="entry name" value="Chitin binding domain"/>
    <property type="match status" value="1"/>
</dbReference>
<feature type="signal peptide" evidence="1">
    <location>
        <begin position="1"/>
        <end position="16"/>
    </location>
</feature>
<evidence type="ECO:0000313" key="4">
    <source>
        <dbReference type="RefSeq" id="XP_022252284.1"/>
    </source>
</evidence>
<sequence length="125" mass="13860">MKGVFLLAVCVVVASAANHMRVRRQSAFNLPAGVDLLVGELDTSFSCQDRIYGYYADISNKCKVFHVCLPPKRHFSFLCGNLTVFNQATMTCSDPDAAISCDKSEEYYKLNKNFGVIDPNDLIPV</sequence>
<dbReference type="SMART" id="SM00494">
    <property type="entry name" value="ChtBD2"/>
    <property type="match status" value="1"/>
</dbReference>
<dbReference type="PROSITE" id="PS50940">
    <property type="entry name" value="CHIT_BIND_II"/>
    <property type="match status" value="1"/>
</dbReference>
<accession>A0ABM1T8S8</accession>
<keyword evidence="1" id="KW-0732">Signal</keyword>
<dbReference type="InterPro" id="IPR036508">
    <property type="entry name" value="Chitin-bd_dom_sf"/>
</dbReference>
<evidence type="ECO:0000256" key="1">
    <source>
        <dbReference type="SAM" id="SignalP"/>
    </source>
</evidence>
<feature type="chain" id="PRO_5045664360" evidence="1">
    <location>
        <begin position="17"/>
        <end position="125"/>
    </location>
</feature>
<feature type="domain" description="Chitin-binding type-2" evidence="2">
    <location>
        <begin position="44"/>
        <end position="103"/>
    </location>
</feature>
<gene>
    <name evidence="4" type="primary">LOC111087975</name>
</gene>
<evidence type="ECO:0000313" key="3">
    <source>
        <dbReference type="Proteomes" id="UP000694941"/>
    </source>
</evidence>
<name>A0ABM1T8S8_LIMPO</name>
<protein>
    <submittedName>
        <fullName evidence="4">Uncharacterized protein LOC111087975</fullName>
    </submittedName>
</protein>
<evidence type="ECO:0000259" key="2">
    <source>
        <dbReference type="PROSITE" id="PS50940"/>
    </source>
</evidence>
<dbReference type="Pfam" id="PF01607">
    <property type="entry name" value="CBM_14"/>
    <property type="match status" value="1"/>
</dbReference>